<dbReference type="EMBL" id="JTHE03000088">
    <property type="protein sequence ID" value="MCM1984200.1"/>
    <property type="molecule type" value="Genomic_DNA"/>
</dbReference>
<evidence type="ECO:0000313" key="2">
    <source>
        <dbReference type="EMBL" id="MCM1984200.1"/>
    </source>
</evidence>
<dbReference type="RefSeq" id="WP_166275891.1">
    <property type="nucleotide sequence ID" value="NZ_JTHE03000088.1"/>
</dbReference>
<name>A0ABD4T6L4_9CYAN</name>
<reference evidence="2 3" key="1">
    <citation type="journal article" date="2015" name="Genome Announc.">
        <title>Draft Genome Sequence of Filamentous Marine Cyanobacterium Lyngbya confervoides Strain BDU141951.</title>
        <authorList>
            <person name="Chandrababunaidu M.M."/>
            <person name="Sen D."/>
            <person name="Tripathy S."/>
        </authorList>
    </citation>
    <scope>NUCLEOTIDE SEQUENCE [LARGE SCALE GENOMIC DNA]</scope>
    <source>
        <strain evidence="2 3">BDU141951</strain>
    </source>
</reference>
<evidence type="ECO:0000313" key="3">
    <source>
        <dbReference type="Proteomes" id="UP000031561"/>
    </source>
</evidence>
<keyword evidence="3" id="KW-1185">Reference proteome</keyword>
<gene>
    <name evidence="2" type="ORF">QQ91_0015350</name>
</gene>
<evidence type="ECO:0000256" key="1">
    <source>
        <dbReference type="SAM" id="Phobius"/>
    </source>
</evidence>
<keyword evidence="1" id="KW-0812">Transmembrane</keyword>
<comment type="caution">
    <text evidence="2">The sequence shown here is derived from an EMBL/GenBank/DDBJ whole genome shotgun (WGS) entry which is preliminary data.</text>
</comment>
<proteinExistence type="predicted"/>
<feature type="transmembrane region" description="Helical" evidence="1">
    <location>
        <begin position="20"/>
        <end position="46"/>
    </location>
</feature>
<sequence>MQNRIEDYLEKRSSFEEPQAGFGLIESIVSILLISLFMLVGLQLAVTSTVMKTRAQRLSEAKNWVQENLERDRQRSSDLSQVSYTMSTLSTNATSGSNTLTVASAAGFQVGDALMVGNDSVNNVISTISGNTITLSSTLGTAQNPGSSVEARCRSDSMTGGFAQYLRSKLLPVLSESNNSGTPNVGTRTVGGEIHSIRRSTAVRNVNPYAVLEINYQVTDASGNTVASFDTEVVPRAYFQCS</sequence>
<dbReference type="Proteomes" id="UP000031561">
    <property type="component" value="Unassembled WGS sequence"/>
</dbReference>
<keyword evidence="1" id="KW-0472">Membrane</keyword>
<accession>A0ABD4T6L4</accession>
<dbReference type="AlphaFoldDB" id="A0ABD4T6L4"/>
<keyword evidence="1" id="KW-1133">Transmembrane helix</keyword>
<protein>
    <recommendedName>
        <fullName evidence="4">Prepilin-type N-terminal cleavage/methylation domain-containing protein</fullName>
    </recommendedName>
</protein>
<organism evidence="2 3">
    <name type="scientific">Lyngbya confervoides BDU141951</name>
    <dbReference type="NCBI Taxonomy" id="1574623"/>
    <lineage>
        <taxon>Bacteria</taxon>
        <taxon>Bacillati</taxon>
        <taxon>Cyanobacteriota</taxon>
        <taxon>Cyanophyceae</taxon>
        <taxon>Oscillatoriophycideae</taxon>
        <taxon>Oscillatoriales</taxon>
        <taxon>Microcoleaceae</taxon>
        <taxon>Lyngbya</taxon>
    </lineage>
</organism>
<evidence type="ECO:0008006" key="4">
    <source>
        <dbReference type="Google" id="ProtNLM"/>
    </source>
</evidence>